<comment type="caution">
    <text evidence="2">The sequence shown here is derived from an EMBL/GenBank/DDBJ whole genome shotgun (WGS) entry which is preliminary data.</text>
</comment>
<feature type="transmembrane region" description="Helical" evidence="1">
    <location>
        <begin position="16"/>
        <end position="36"/>
    </location>
</feature>
<feature type="transmembrane region" description="Helical" evidence="1">
    <location>
        <begin position="167"/>
        <end position="187"/>
    </location>
</feature>
<accession>A0A1E5GKY8</accession>
<sequence length="258" mass="30615">MRYFFRRLFSDKRSCFIFLLFFMLVLLDIFLLYKSFGGYVPNYSTFLAGNSEGHYAQMLLLWLLPIYLIFGTSSWLLSDFNSGNVLSVTARSSRKYYWKSYNQINFLYGFCLVFITMLINYMLVSVIFIKETTVPFLIEKSVNIFDFKIFLTNSIYWELNYPVLSNFLHIIMVAVMAGCMSVIISTINIFTKSLYYTVFIVISIWYLLISFTPSIMVVFQPFTEYSFALKIAYFISCIVLFFICLIIQRKWWLEYDFV</sequence>
<evidence type="ECO:0000313" key="2">
    <source>
        <dbReference type="EMBL" id="OEG12890.1"/>
    </source>
</evidence>
<dbReference type="AlphaFoldDB" id="A0A1E5GKY8"/>
<keyword evidence="1" id="KW-0472">Membrane</keyword>
<feature type="transmembrane region" description="Helical" evidence="1">
    <location>
        <begin position="225"/>
        <end position="247"/>
    </location>
</feature>
<gene>
    <name evidence="2" type="ORF">BCR25_05200</name>
</gene>
<reference evidence="3" key="1">
    <citation type="submission" date="2016-09" db="EMBL/GenBank/DDBJ databases">
        <authorList>
            <person name="Gulvik C.A."/>
        </authorList>
    </citation>
    <scope>NUCLEOTIDE SEQUENCE [LARGE SCALE GENOMIC DNA]</scope>
    <source>
        <strain evidence="3">LMG 8895</strain>
    </source>
</reference>
<organism evidence="2 3">
    <name type="scientific">Enterococcus termitis</name>
    <dbReference type="NCBI Taxonomy" id="332950"/>
    <lineage>
        <taxon>Bacteria</taxon>
        <taxon>Bacillati</taxon>
        <taxon>Bacillota</taxon>
        <taxon>Bacilli</taxon>
        <taxon>Lactobacillales</taxon>
        <taxon>Enterococcaceae</taxon>
        <taxon>Enterococcus</taxon>
    </lineage>
</organism>
<dbReference type="Proteomes" id="UP000095094">
    <property type="component" value="Unassembled WGS sequence"/>
</dbReference>
<feature type="transmembrane region" description="Helical" evidence="1">
    <location>
        <begin position="56"/>
        <end position="77"/>
    </location>
</feature>
<proteinExistence type="predicted"/>
<feature type="transmembrane region" description="Helical" evidence="1">
    <location>
        <begin position="104"/>
        <end position="129"/>
    </location>
</feature>
<keyword evidence="1" id="KW-0812">Transmembrane</keyword>
<name>A0A1E5GKY8_9ENTE</name>
<evidence type="ECO:0000256" key="1">
    <source>
        <dbReference type="SAM" id="Phobius"/>
    </source>
</evidence>
<keyword evidence="1" id="KW-1133">Transmembrane helix</keyword>
<evidence type="ECO:0000313" key="3">
    <source>
        <dbReference type="Proteomes" id="UP000095094"/>
    </source>
</evidence>
<dbReference type="EMBL" id="MIJY01000023">
    <property type="protein sequence ID" value="OEG12890.1"/>
    <property type="molecule type" value="Genomic_DNA"/>
</dbReference>
<feature type="transmembrane region" description="Helical" evidence="1">
    <location>
        <begin position="194"/>
        <end position="219"/>
    </location>
</feature>
<keyword evidence="3" id="KW-1185">Reference proteome</keyword>
<protein>
    <submittedName>
        <fullName evidence="2">Uncharacterized protein</fullName>
    </submittedName>
</protein>